<comment type="caution">
    <text evidence="4">The sequence shown here is derived from an EMBL/GenBank/DDBJ whole genome shotgun (WGS) entry which is preliminary data.</text>
</comment>
<keyword evidence="5" id="KW-1185">Reference proteome</keyword>
<keyword evidence="2" id="KW-0472">Membrane</keyword>
<dbReference type="EMBL" id="LNIX01000011">
    <property type="protein sequence ID" value="OXA48676.1"/>
    <property type="molecule type" value="Genomic_DNA"/>
</dbReference>
<dbReference type="GO" id="GO:0016020">
    <property type="term" value="C:membrane"/>
    <property type="evidence" value="ECO:0007669"/>
    <property type="project" value="UniProtKB-SubCell"/>
</dbReference>
<dbReference type="OrthoDB" id="6612291at2759"/>
<comment type="subcellular location">
    <subcellularLocation>
        <location evidence="1">Membrane</location>
        <topology evidence="1">Multi-pass membrane protein</topology>
    </subcellularLocation>
</comment>
<dbReference type="InterPro" id="IPR050549">
    <property type="entry name" value="MFS_Trehalose_Transporter"/>
</dbReference>
<accession>A0A226DWU7</accession>
<protein>
    <submittedName>
        <fullName evidence="4">Facilitated trehalose transporter Tret1</fullName>
    </submittedName>
</protein>
<sequence length="142" mass="15283">MDKSTQIYAATAATLGAFGLGTVLAWTSPGLPSMRKDSDDFRDISTGTESWIGAILCAGAFFSAPVVGVLMDTIGRKPTMMILSLPFLLGWLLMGFATNLAMMLVGRVAAGSENATRYPTRNPLPNYPYPHGYPLLATRYEN</sequence>
<reference evidence="4 5" key="1">
    <citation type="submission" date="2015-12" db="EMBL/GenBank/DDBJ databases">
        <title>The genome of Folsomia candida.</title>
        <authorList>
            <person name="Faddeeva A."/>
            <person name="Derks M.F."/>
            <person name="Anvar Y."/>
            <person name="Smit S."/>
            <person name="Van Straalen N."/>
            <person name="Roelofs D."/>
        </authorList>
    </citation>
    <scope>NUCLEOTIDE SEQUENCE [LARGE SCALE GENOMIC DNA]</scope>
    <source>
        <strain evidence="4 5">VU population</strain>
        <tissue evidence="4">Whole body</tissue>
    </source>
</reference>
<evidence type="ECO:0000256" key="2">
    <source>
        <dbReference type="SAM" id="Phobius"/>
    </source>
</evidence>
<dbReference type="InterPro" id="IPR020846">
    <property type="entry name" value="MFS_dom"/>
</dbReference>
<organism evidence="4 5">
    <name type="scientific">Folsomia candida</name>
    <name type="common">Springtail</name>
    <dbReference type="NCBI Taxonomy" id="158441"/>
    <lineage>
        <taxon>Eukaryota</taxon>
        <taxon>Metazoa</taxon>
        <taxon>Ecdysozoa</taxon>
        <taxon>Arthropoda</taxon>
        <taxon>Hexapoda</taxon>
        <taxon>Collembola</taxon>
        <taxon>Entomobryomorpha</taxon>
        <taxon>Isotomoidea</taxon>
        <taxon>Isotomidae</taxon>
        <taxon>Proisotominae</taxon>
        <taxon>Folsomia</taxon>
    </lineage>
</organism>
<evidence type="ECO:0000256" key="1">
    <source>
        <dbReference type="ARBA" id="ARBA00004141"/>
    </source>
</evidence>
<dbReference type="AlphaFoldDB" id="A0A226DWU7"/>
<proteinExistence type="predicted"/>
<feature type="transmembrane region" description="Helical" evidence="2">
    <location>
        <begin position="49"/>
        <end position="70"/>
    </location>
</feature>
<dbReference type="PANTHER" id="PTHR48021:SF1">
    <property type="entry name" value="GH07001P-RELATED"/>
    <property type="match status" value="1"/>
</dbReference>
<dbReference type="Pfam" id="PF07690">
    <property type="entry name" value="MFS_1"/>
    <property type="match status" value="1"/>
</dbReference>
<feature type="domain" description="Major facilitator superfamily (MFS) profile" evidence="3">
    <location>
        <begin position="5"/>
        <end position="142"/>
    </location>
</feature>
<keyword evidence="2" id="KW-1133">Transmembrane helix</keyword>
<name>A0A226DWU7_FOLCA</name>
<dbReference type="OMA" id="ICANIMA"/>
<evidence type="ECO:0000313" key="5">
    <source>
        <dbReference type="Proteomes" id="UP000198287"/>
    </source>
</evidence>
<gene>
    <name evidence="4" type="ORF">Fcan01_16172</name>
</gene>
<feature type="transmembrane region" description="Helical" evidence="2">
    <location>
        <begin position="82"/>
        <end position="105"/>
    </location>
</feature>
<dbReference type="Proteomes" id="UP000198287">
    <property type="component" value="Unassembled WGS sequence"/>
</dbReference>
<dbReference type="InterPro" id="IPR011701">
    <property type="entry name" value="MFS"/>
</dbReference>
<dbReference type="InterPro" id="IPR036259">
    <property type="entry name" value="MFS_trans_sf"/>
</dbReference>
<dbReference type="SUPFAM" id="SSF103473">
    <property type="entry name" value="MFS general substrate transporter"/>
    <property type="match status" value="1"/>
</dbReference>
<dbReference type="PROSITE" id="PS50850">
    <property type="entry name" value="MFS"/>
    <property type="match status" value="1"/>
</dbReference>
<dbReference type="Gene3D" id="1.20.1250.20">
    <property type="entry name" value="MFS general substrate transporter like domains"/>
    <property type="match status" value="1"/>
</dbReference>
<dbReference type="PANTHER" id="PTHR48021">
    <property type="match status" value="1"/>
</dbReference>
<keyword evidence="2" id="KW-0812">Transmembrane</keyword>
<evidence type="ECO:0000259" key="3">
    <source>
        <dbReference type="PROSITE" id="PS50850"/>
    </source>
</evidence>
<evidence type="ECO:0000313" key="4">
    <source>
        <dbReference type="EMBL" id="OXA48676.1"/>
    </source>
</evidence>
<dbReference type="GO" id="GO:0022857">
    <property type="term" value="F:transmembrane transporter activity"/>
    <property type="evidence" value="ECO:0007669"/>
    <property type="project" value="InterPro"/>
</dbReference>